<sequence>VGYSQVDGITGNISLSLQNLLGTGRKISLQFDKGKTLNNFQLSFSEPWLFDTKASLGSNIFYTTRTVTYTYDSLSIDTTVIDSTTDSTTIDSTHALVPFDVNENTKGFSVTAGKYIQQFRYLKGFIGYTLQNTDFYSTDTAHVNNYIKEQLGNKWKSAVSLTCVRDSREKIFNPVNGSFAKFSSEFVGGPFFGDEHFQKYTIDGRYYRKIIGIVSVMTRGVYGTCFGYKTPGDVPLLEKFLIGGIGDLGLRGYSDRSIGFNNMSGYQYAGRAYFISNIELHFQANDNIYAIGFFDIGNVWSSFSDGFNKRFWPMKKGAGVGIRLEVPMIGILGFDYGYGFDRSGGGMWEPHIQIGTTF</sequence>
<proteinExistence type="predicted"/>
<protein>
    <recommendedName>
        <fullName evidence="6">Bacterial surface antigen (D15) domain-containing protein</fullName>
    </recommendedName>
</protein>
<feature type="domain" description="Bacterial surface antigen (D15)" evidence="6">
    <location>
        <begin position="19"/>
        <end position="356"/>
    </location>
</feature>
<evidence type="ECO:0000259" key="6">
    <source>
        <dbReference type="Pfam" id="PF01103"/>
    </source>
</evidence>
<evidence type="ECO:0000256" key="1">
    <source>
        <dbReference type="ARBA" id="ARBA00004370"/>
    </source>
</evidence>
<evidence type="ECO:0000256" key="3">
    <source>
        <dbReference type="ARBA" id="ARBA00022729"/>
    </source>
</evidence>
<comment type="caution">
    <text evidence="7">The sequence shown here is derived from an EMBL/GenBank/DDBJ whole genome shotgun (WGS) entry which is preliminary data.</text>
</comment>
<comment type="subcellular location">
    <subcellularLocation>
        <location evidence="1">Membrane</location>
    </subcellularLocation>
</comment>
<evidence type="ECO:0000256" key="4">
    <source>
        <dbReference type="ARBA" id="ARBA00023136"/>
    </source>
</evidence>
<evidence type="ECO:0000256" key="2">
    <source>
        <dbReference type="ARBA" id="ARBA00022692"/>
    </source>
</evidence>
<dbReference type="EMBL" id="QNBD01000020">
    <property type="protein sequence ID" value="RKX72450.1"/>
    <property type="molecule type" value="Genomic_DNA"/>
</dbReference>
<evidence type="ECO:0000313" key="8">
    <source>
        <dbReference type="Proteomes" id="UP000271125"/>
    </source>
</evidence>
<keyword evidence="2" id="KW-0812">Transmembrane</keyword>
<reference evidence="7 8" key="1">
    <citation type="submission" date="2018-06" db="EMBL/GenBank/DDBJ databases">
        <title>Extensive metabolic versatility and redundancy in microbially diverse, dynamic hydrothermal sediments.</title>
        <authorList>
            <person name="Dombrowski N."/>
            <person name="Teske A."/>
            <person name="Baker B.J."/>
        </authorList>
    </citation>
    <scope>NUCLEOTIDE SEQUENCE [LARGE SCALE GENOMIC DNA]</scope>
    <source>
        <strain evidence="7">B10_G13</strain>
    </source>
</reference>
<dbReference type="AlphaFoldDB" id="A0A660SR82"/>
<dbReference type="InterPro" id="IPR000184">
    <property type="entry name" value="Bac_surfAg_D15"/>
</dbReference>
<keyword evidence="4" id="KW-0472">Membrane</keyword>
<dbReference type="PANTHER" id="PTHR12815">
    <property type="entry name" value="SORTING AND ASSEMBLY MACHINERY SAMM50 PROTEIN FAMILY MEMBER"/>
    <property type="match status" value="1"/>
</dbReference>
<evidence type="ECO:0000256" key="5">
    <source>
        <dbReference type="ARBA" id="ARBA00023237"/>
    </source>
</evidence>
<accession>A0A660SR82</accession>
<dbReference type="PANTHER" id="PTHR12815:SF47">
    <property type="entry name" value="TRANSLOCATION AND ASSEMBLY MODULE SUBUNIT TAMA"/>
    <property type="match status" value="1"/>
</dbReference>
<evidence type="ECO:0000313" key="7">
    <source>
        <dbReference type="EMBL" id="RKX72450.1"/>
    </source>
</evidence>
<dbReference type="InterPro" id="IPR039910">
    <property type="entry name" value="D15-like"/>
</dbReference>
<name>A0A660SR82_UNCT6</name>
<dbReference type="Pfam" id="PF01103">
    <property type="entry name" value="Omp85"/>
    <property type="match status" value="1"/>
</dbReference>
<organism evidence="7 8">
    <name type="scientific">candidate division TA06 bacterium</name>
    <dbReference type="NCBI Taxonomy" id="2250710"/>
    <lineage>
        <taxon>Bacteria</taxon>
        <taxon>Bacteria division TA06</taxon>
    </lineage>
</organism>
<keyword evidence="5" id="KW-0998">Cell outer membrane</keyword>
<keyword evidence="3" id="KW-0732">Signal</keyword>
<dbReference type="Gene3D" id="2.40.160.50">
    <property type="entry name" value="membrane protein fhac: a member of the omp85/tpsb transporter family"/>
    <property type="match status" value="1"/>
</dbReference>
<gene>
    <name evidence="7" type="ORF">DRP43_00785</name>
</gene>
<feature type="non-terminal residue" evidence="7">
    <location>
        <position position="1"/>
    </location>
</feature>
<dbReference type="Proteomes" id="UP000271125">
    <property type="component" value="Unassembled WGS sequence"/>
</dbReference>
<dbReference type="GO" id="GO:0019867">
    <property type="term" value="C:outer membrane"/>
    <property type="evidence" value="ECO:0007669"/>
    <property type="project" value="InterPro"/>
</dbReference>